<feature type="non-terminal residue" evidence="1">
    <location>
        <position position="1"/>
    </location>
</feature>
<dbReference type="EMBL" id="JMFR01103072">
    <property type="protein sequence ID" value="KFV02773.1"/>
    <property type="molecule type" value="Genomic_DNA"/>
</dbReference>
<organism evidence="1 2">
    <name type="scientific">Pterocles gutturalis</name>
    <name type="common">yellow-throated sandgrouse</name>
    <dbReference type="NCBI Taxonomy" id="240206"/>
    <lineage>
        <taxon>Eukaryota</taxon>
        <taxon>Metazoa</taxon>
        <taxon>Chordata</taxon>
        <taxon>Craniata</taxon>
        <taxon>Vertebrata</taxon>
        <taxon>Euteleostomi</taxon>
        <taxon>Archelosauria</taxon>
        <taxon>Archosauria</taxon>
        <taxon>Dinosauria</taxon>
        <taxon>Saurischia</taxon>
        <taxon>Theropoda</taxon>
        <taxon>Coelurosauria</taxon>
        <taxon>Aves</taxon>
        <taxon>Neognathae</taxon>
        <taxon>Neoaves</taxon>
        <taxon>Columbimorphae</taxon>
        <taxon>Pterocliformes</taxon>
        <taxon>Pteroclidae</taxon>
        <taxon>Pterocles</taxon>
    </lineage>
</organism>
<reference evidence="1 2" key="1">
    <citation type="journal article" date="2014" name="Science">
        <title>Comparative genomics reveals insights into avian genome evolution and adaptation.</title>
        <authorList>
            <consortium name="Avian Genome Consortium"/>
            <person name="Zhang G."/>
            <person name="Li C."/>
            <person name="Li Q."/>
            <person name="Li B."/>
            <person name="Larkin D.M."/>
            <person name="Lee C."/>
            <person name="Storz J.F."/>
            <person name="Antunes A."/>
            <person name="Greenwold M.J."/>
            <person name="Meredith R.W."/>
            <person name="Odeen A."/>
            <person name="Cui J."/>
            <person name="Zhou Q."/>
            <person name="Xu L."/>
            <person name="Pan H."/>
            <person name="Wang Z."/>
            <person name="Jin L."/>
            <person name="Zhang P."/>
            <person name="Hu H."/>
            <person name="Yang W."/>
            <person name="Hu J."/>
            <person name="Xiao J."/>
            <person name="Yang Z."/>
            <person name="Liu Y."/>
            <person name="Xie Q."/>
            <person name="Yu H."/>
            <person name="Lian J."/>
            <person name="Wen P."/>
            <person name="Zhang F."/>
            <person name="Li H."/>
            <person name="Zeng Y."/>
            <person name="Xiong Z."/>
            <person name="Liu S."/>
            <person name="Zhou L."/>
            <person name="Huang Z."/>
            <person name="An N."/>
            <person name="Wang J."/>
            <person name="Zheng Q."/>
            <person name="Xiong Y."/>
            <person name="Wang G."/>
            <person name="Wang B."/>
            <person name="Wang J."/>
            <person name="Fan Y."/>
            <person name="da Fonseca R.R."/>
            <person name="Alfaro-Nunez A."/>
            <person name="Schubert M."/>
            <person name="Orlando L."/>
            <person name="Mourier T."/>
            <person name="Howard J.T."/>
            <person name="Ganapathy G."/>
            <person name="Pfenning A."/>
            <person name="Whitney O."/>
            <person name="Rivas M.V."/>
            <person name="Hara E."/>
            <person name="Smith J."/>
            <person name="Farre M."/>
            <person name="Narayan J."/>
            <person name="Slavov G."/>
            <person name="Romanov M.N."/>
            <person name="Borges R."/>
            <person name="Machado J.P."/>
            <person name="Khan I."/>
            <person name="Springer M.S."/>
            <person name="Gatesy J."/>
            <person name="Hoffmann F.G."/>
            <person name="Opazo J.C."/>
            <person name="Hastad O."/>
            <person name="Sawyer R.H."/>
            <person name="Kim H."/>
            <person name="Kim K.W."/>
            <person name="Kim H.J."/>
            <person name="Cho S."/>
            <person name="Li N."/>
            <person name="Huang Y."/>
            <person name="Bruford M.W."/>
            <person name="Zhan X."/>
            <person name="Dixon A."/>
            <person name="Bertelsen M.F."/>
            <person name="Derryberry E."/>
            <person name="Warren W."/>
            <person name="Wilson R.K."/>
            <person name="Li S."/>
            <person name="Ray D.A."/>
            <person name="Green R.E."/>
            <person name="O'Brien S.J."/>
            <person name="Griffin D."/>
            <person name="Johnson W.E."/>
            <person name="Haussler D."/>
            <person name="Ryder O.A."/>
            <person name="Willerslev E."/>
            <person name="Graves G.R."/>
            <person name="Alstrom P."/>
            <person name="Fjeldsa J."/>
            <person name="Mindell D.P."/>
            <person name="Edwards S.V."/>
            <person name="Braun E.L."/>
            <person name="Rahbek C."/>
            <person name="Burt D.W."/>
            <person name="Houde P."/>
            <person name="Zhang Y."/>
            <person name="Yang H."/>
            <person name="Wang J."/>
            <person name="Jarvis E.D."/>
            <person name="Gilbert M.T."/>
            <person name="Wang J."/>
        </authorList>
    </citation>
    <scope>NUCLEOTIDE SEQUENCE [LARGE SCALE GENOMIC DNA]</scope>
    <source>
        <strain evidence="1">BGI_N339</strain>
    </source>
</reference>
<evidence type="ECO:0000313" key="2">
    <source>
        <dbReference type="Proteomes" id="UP000053149"/>
    </source>
</evidence>
<name>A0AAW3DQK9_9AVES</name>
<protein>
    <submittedName>
        <fullName evidence="1">Uncharacterized protein</fullName>
    </submittedName>
</protein>
<evidence type="ECO:0000313" key="1">
    <source>
        <dbReference type="EMBL" id="KFV02773.1"/>
    </source>
</evidence>
<accession>A0AAW3DQK9</accession>
<comment type="caution">
    <text evidence="1">The sequence shown here is derived from an EMBL/GenBank/DDBJ whole genome shotgun (WGS) entry which is preliminary data.</text>
</comment>
<dbReference type="Proteomes" id="UP000053149">
    <property type="component" value="Unassembled WGS sequence"/>
</dbReference>
<dbReference type="AlphaFoldDB" id="A0AAW3DQK9"/>
<proteinExistence type="predicted"/>
<keyword evidence="2" id="KW-1185">Reference proteome</keyword>
<feature type="non-terminal residue" evidence="1">
    <location>
        <position position="38"/>
    </location>
</feature>
<sequence>GHHVTPVEQAARHVLATARVTFHHLVGELKANVGDLRH</sequence>
<gene>
    <name evidence="1" type="ORF">N339_00012</name>
</gene>